<dbReference type="EMBL" id="KI925462">
    <property type="protein sequence ID" value="ETW77835.1"/>
    <property type="molecule type" value="Genomic_DNA"/>
</dbReference>
<proteinExistence type="predicted"/>
<feature type="compositionally biased region" description="Low complexity" evidence="1">
    <location>
        <begin position="146"/>
        <end position="158"/>
    </location>
</feature>
<dbReference type="GeneID" id="20666249"/>
<dbReference type="KEGG" id="hir:HETIRDRAFT_107484"/>
<feature type="region of interest" description="Disordered" evidence="1">
    <location>
        <begin position="80"/>
        <end position="198"/>
    </location>
</feature>
<dbReference type="InParanoid" id="W4JXN6"/>
<evidence type="ECO:0000256" key="1">
    <source>
        <dbReference type="SAM" id="MobiDB-lite"/>
    </source>
</evidence>
<organism evidence="2 3">
    <name type="scientific">Heterobasidion irregulare (strain TC 32-1)</name>
    <dbReference type="NCBI Taxonomy" id="747525"/>
    <lineage>
        <taxon>Eukaryota</taxon>
        <taxon>Fungi</taxon>
        <taxon>Dikarya</taxon>
        <taxon>Basidiomycota</taxon>
        <taxon>Agaricomycotina</taxon>
        <taxon>Agaricomycetes</taxon>
        <taxon>Russulales</taxon>
        <taxon>Bondarzewiaceae</taxon>
        <taxon>Heterobasidion</taxon>
        <taxon>Heterobasidion annosum species complex</taxon>
    </lineage>
</organism>
<reference evidence="2 3" key="1">
    <citation type="journal article" date="2012" name="New Phytol.">
        <title>Insight into trade-off between wood decay and parasitism from the genome of a fungal forest pathogen.</title>
        <authorList>
            <person name="Olson A."/>
            <person name="Aerts A."/>
            <person name="Asiegbu F."/>
            <person name="Belbahri L."/>
            <person name="Bouzid O."/>
            <person name="Broberg A."/>
            <person name="Canback B."/>
            <person name="Coutinho P.M."/>
            <person name="Cullen D."/>
            <person name="Dalman K."/>
            <person name="Deflorio G."/>
            <person name="van Diepen L.T."/>
            <person name="Dunand C."/>
            <person name="Duplessis S."/>
            <person name="Durling M."/>
            <person name="Gonthier P."/>
            <person name="Grimwood J."/>
            <person name="Fossdal C.G."/>
            <person name="Hansson D."/>
            <person name="Henrissat B."/>
            <person name="Hietala A."/>
            <person name="Himmelstrand K."/>
            <person name="Hoffmeister D."/>
            <person name="Hogberg N."/>
            <person name="James T.Y."/>
            <person name="Karlsson M."/>
            <person name="Kohler A."/>
            <person name="Kues U."/>
            <person name="Lee Y.H."/>
            <person name="Lin Y.C."/>
            <person name="Lind M."/>
            <person name="Lindquist E."/>
            <person name="Lombard V."/>
            <person name="Lucas S."/>
            <person name="Lunden K."/>
            <person name="Morin E."/>
            <person name="Murat C."/>
            <person name="Park J."/>
            <person name="Raffaello T."/>
            <person name="Rouze P."/>
            <person name="Salamov A."/>
            <person name="Schmutz J."/>
            <person name="Solheim H."/>
            <person name="Stahlberg J."/>
            <person name="Velez H."/>
            <person name="de Vries R.P."/>
            <person name="Wiebenga A."/>
            <person name="Woodward S."/>
            <person name="Yakovlev I."/>
            <person name="Garbelotto M."/>
            <person name="Martin F."/>
            <person name="Grigoriev I.V."/>
            <person name="Stenlid J."/>
        </authorList>
    </citation>
    <scope>NUCLEOTIDE SEQUENCE [LARGE SCALE GENOMIC DNA]</scope>
    <source>
        <strain evidence="2 3">TC 32-1</strain>
    </source>
</reference>
<keyword evidence="3" id="KW-1185">Reference proteome</keyword>
<dbReference type="OrthoDB" id="2590620at2759"/>
<name>W4JXN6_HETIT</name>
<evidence type="ECO:0000313" key="3">
    <source>
        <dbReference type="Proteomes" id="UP000030671"/>
    </source>
</evidence>
<feature type="compositionally biased region" description="Polar residues" evidence="1">
    <location>
        <begin position="120"/>
        <end position="130"/>
    </location>
</feature>
<feature type="region of interest" description="Disordered" evidence="1">
    <location>
        <begin position="251"/>
        <end position="273"/>
    </location>
</feature>
<protein>
    <submittedName>
        <fullName evidence="2">Uncharacterized protein</fullName>
    </submittedName>
</protein>
<dbReference type="eggNOG" id="ENOG502SXEC">
    <property type="taxonomic scope" value="Eukaryota"/>
</dbReference>
<dbReference type="RefSeq" id="XP_009549856.1">
    <property type="nucleotide sequence ID" value="XM_009551561.1"/>
</dbReference>
<sequence>MEGAPGASDIIRLAPTSHPWIPPLAIRYITPSSSYIDLYIFHYLHKFPFQQITQQPHSSNMPLFGKKHDNKAADAVRDEHHAPGVGTGTGAGLSQSTDYANTGVAGANRGMGGGPMQGGYDNSTPMNQGQGYADPNVPGTGGGMGAAHQQHPAQQHVGRSQQFDNASSGAGTGGGLPPSNSLNQQPGQAHGNTSGRMTSKVEHAVGSLVGSNKLKERAAEKEMEANAYKAQSSELAEAERLEREAMLRRERAVAHGAHPDNRHLGGPGSSGVL</sequence>
<dbReference type="HOGENOM" id="CLU_089006_0_0_1"/>
<dbReference type="AlphaFoldDB" id="W4JXN6"/>
<dbReference type="Proteomes" id="UP000030671">
    <property type="component" value="Unassembled WGS sequence"/>
</dbReference>
<feature type="compositionally biased region" description="Basic and acidic residues" evidence="1">
    <location>
        <begin position="251"/>
        <end position="263"/>
    </location>
</feature>
<accession>W4JXN6</accession>
<evidence type="ECO:0000313" key="2">
    <source>
        <dbReference type="EMBL" id="ETW77835.1"/>
    </source>
</evidence>
<feature type="compositionally biased region" description="Polar residues" evidence="1">
    <location>
        <begin position="178"/>
        <end position="197"/>
    </location>
</feature>
<feature type="compositionally biased region" description="Polar residues" evidence="1">
    <location>
        <begin position="159"/>
        <end position="169"/>
    </location>
</feature>
<gene>
    <name evidence="2" type="ORF">HETIRDRAFT_107484</name>
</gene>